<dbReference type="EMBL" id="JAGVWC010000010">
    <property type="protein sequence ID" value="MBS3061536.1"/>
    <property type="molecule type" value="Genomic_DNA"/>
</dbReference>
<dbReference type="AlphaFoldDB" id="A0A8T4LF62"/>
<gene>
    <name evidence="2" type="ORF">J4215_03055</name>
</gene>
<keyword evidence="1" id="KW-0472">Membrane</keyword>
<organism evidence="2 3">
    <name type="scientific">Candidatus Iainarchaeum sp</name>
    <dbReference type="NCBI Taxonomy" id="3101447"/>
    <lineage>
        <taxon>Archaea</taxon>
        <taxon>Candidatus Iainarchaeota</taxon>
        <taxon>Candidatus Iainarchaeia</taxon>
        <taxon>Candidatus Iainarchaeales</taxon>
        <taxon>Candidatus Iainarchaeaceae</taxon>
        <taxon>Candidatus Iainarchaeum</taxon>
    </lineage>
</organism>
<protein>
    <submittedName>
        <fullName evidence="2">Uncharacterized protein</fullName>
    </submittedName>
</protein>
<accession>A0A8T4LF62</accession>
<comment type="caution">
    <text evidence="2">The sequence shown here is derived from an EMBL/GenBank/DDBJ whole genome shotgun (WGS) entry which is preliminary data.</text>
</comment>
<evidence type="ECO:0000313" key="3">
    <source>
        <dbReference type="Proteomes" id="UP000675968"/>
    </source>
</evidence>
<dbReference type="Proteomes" id="UP000675968">
    <property type="component" value="Unassembled WGS sequence"/>
</dbReference>
<evidence type="ECO:0000313" key="2">
    <source>
        <dbReference type="EMBL" id="MBS3061536.1"/>
    </source>
</evidence>
<proteinExistence type="predicted"/>
<sequence length="391" mass="43147">MKQPLVLALFLLLLIGSVFGATIQLDKTTVQKGETVFINGTCVTAFELEIRQNNRHIQTEPVPCSAGGFQIEKKIPLWFPSGETQVVALESGRENTQTIQINPSRESGFLSLTTLSPTTTAIERQNTISFKVQIQDGVSLLTNAMVQIWDLNGKQVPLVHTQEGIYEAAFAIPYNAALETHSFVITAVTADENAGGERTLVMEVTPANIQIQLTQPNLNSIPSATEVEFVANATYADGSALHNPKLEVVLAETLPMAQTNPTTFSTKTVFTSNAVGSGTFFIFAQDDANNTKTQTFEYSVTPTLQLQLIRYAPYILGLGLFLVLVWIFIIPKIRGKKSKASLEQRKNQIEKELTELQTQYFEQNAISKEQFTKRSAVLEKELAETGKKLKT</sequence>
<reference evidence="2" key="2">
    <citation type="submission" date="2021-05" db="EMBL/GenBank/DDBJ databases">
        <title>Protein family content uncovers lineage relationships and bacterial pathway maintenance mechanisms in DPANN archaea.</title>
        <authorList>
            <person name="Castelle C.J."/>
            <person name="Meheust R."/>
            <person name="Jaffe A.L."/>
            <person name="Seitz K."/>
            <person name="Gong X."/>
            <person name="Baker B.J."/>
            <person name="Banfield J.F."/>
        </authorList>
    </citation>
    <scope>NUCLEOTIDE SEQUENCE</scope>
    <source>
        <strain evidence="2">RIFCSPLOWO2_01_FULL_AR10_48_17</strain>
    </source>
</reference>
<keyword evidence="1" id="KW-1133">Transmembrane helix</keyword>
<feature type="transmembrane region" description="Helical" evidence="1">
    <location>
        <begin position="311"/>
        <end position="330"/>
    </location>
</feature>
<name>A0A8T4LF62_9ARCH</name>
<reference evidence="2" key="1">
    <citation type="submission" date="2021-03" db="EMBL/GenBank/DDBJ databases">
        <authorList>
            <person name="Jaffe A."/>
        </authorList>
    </citation>
    <scope>NUCLEOTIDE SEQUENCE</scope>
    <source>
        <strain evidence="2">RIFCSPLOWO2_01_FULL_AR10_48_17</strain>
    </source>
</reference>
<evidence type="ECO:0000256" key="1">
    <source>
        <dbReference type="SAM" id="Phobius"/>
    </source>
</evidence>
<keyword evidence="1" id="KW-0812">Transmembrane</keyword>